<dbReference type="Proteomes" id="UP000273252">
    <property type="component" value="Unassembled WGS sequence"/>
</dbReference>
<dbReference type="InterPro" id="IPR052048">
    <property type="entry name" value="ST_Response_Regulator"/>
</dbReference>
<dbReference type="Pfam" id="PF00072">
    <property type="entry name" value="Response_reg"/>
    <property type="match status" value="1"/>
</dbReference>
<dbReference type="GO" id="GO:0000160">
    <property type="term" value="P:phosphorelay signal transduction system"/>
    <property type="evidence" value="ECO:0007669"/>
    <property type="project" value="InterPro"/>
</dbReference>
<gene>
    <name evidence="4" type="ORF">DZ860_19155</name>
</gene>
<keyword evidence="5" id="KW-1185">Reference proteome</keyword>
<keyword evidence="1" id="KW-0597">Phosphoprotein</keyword>
<name>A0A3A6QIN9_9VIBR</name>
<organism evidence="4 5">
    <name type="scientific">Vibrio sinensis</name>
    <dbReference type="NCBI Taxonomy" id="2302434"/>
    <lineage>
        <taxon>Bacteria</taxon>
        <taxon>Pseudomonadati</taxon>
        <taxon>Pseudomonadota</taxon>
        <taxon>Gammaproteobacteria</taxon>
        <taxon>Vibrionales</taxon>
        <taxon>Vibrionaceae</taxon>
        <taxon>Vibrio</taxon>
    </lineage>
</organism>
<feature type="domain" description="Response regulatory" evidence="3">
    <location>
        <begin position="26"/>
        <end position="147"/>
    </location>
</feature>
<dbReference type="Pfam" id="PF09976">
    <property type="entry name" value="TPR_21"/>
    <property type="match status" value="1"/>
</dbReference>
<evidence type="ECO:0000313" key="4">
    <source>
        <dbReference type="EMBL" id="RJX67135.1"/>
    </source>
</evidence>
<evidence type="ECO:0000259" key="3">
    <source>
        <dbReference type="PROSITE" id="PS50110"/>
    </source>
</evidence>
<dbReference type="PANTHER" id="PTHR43228">
    <property type="entry name" value="TWO-COMPONENT RESPONSE REGULATOR"/>
    <property type="match status" value="1"/>
</dbReference>
<sequence>MENNGALLSLYINCWMHTEHSESQRMILIIDDSPMYRTAAKGMLLKLGYSANAIDFAQDAREALIKCSNTQYSMVFFDYNLGMKANGFQLIDELDTRGLLGPDCIKIIVTGDSTPEVVRGFMELQPDGYLLKPLNYATLRQRLPQFSSKKRALKETLKLMGDHQYEAAIKSIDEAFFRSEDIIVRSQILKAQCLIATEQLDEARLILNNLKDSGEKSTVFLMLAQIEYQQRNFTQALKFASAVKTDPFKAAQATECCGDIYAAQHQYSKAIQEIEIALKISPKVISRHHKQIDYCIASFELESALAACKGLISEVKHSFRDTPTPYMLAAALTTDLAQFSLEETRESYLMSISKSVEHWRRKFTRDEYKGIELLLFCRIHHLKNDFHKSREYFKEYLMLCQENSEREIDLYESIEFAKAAFCTHDIVRYKQANAQVVQRLRNETDTLAAYARYNYFKQFRNKIETTYSHTKRVKEKAKAYFDEKEYQKAAQLVSKAVANNVFDSQICLITLQVLTQAWPHGWNSTQVLRLALFCKEQLRNTRYIQSKIYVSACNNLAQQLQHSDLQITETMAVN</sequence>
<dbReference type="EMBL" id="QVMU01000025">
    <property type="protein sequence ID" value="RJX67135.1"/>
    <property type="molecule type" value="Genomic_DNA"/>
</dbReference>
<dbReference type="Gene3D" id="1.25.40.10">
    <property type="entry name" value="Tetratricopeptide repeat domain"/>
    <property type="match status" value="1"/>
</dbReference>
<dbReference type="Gene3D" id="3.40.50.2300">
    <property type="match status" value="1"/>
</dbReference>
<dbReference type="OrthoDB" id="7298659at2"/>
<dbReference type="InterPro" id="IPR018704">
    <property type="entry name" value="SecYEG/CpoB_TPR"/>
</dbReference>
<dbReference type="InterPro" id="IPR011990">
    <property type="entry name" value="TPR-like_helical_dom_sf"/>
</dbReference>
<dbReference type="PROSITE" id="PS50005">
    <property type="entry name" value="TPR"/>
    <property type="match status" value="1"/>
</dbReference>
<feature type="repeat" description="TPR" evidence="2">
    <location>
        <begin position="251"/>
        <end position="284"/>
    </location>
</feature>
<evidence type="ECO:0000256" key="1">
    <source>
        <dbReference type="PROSITE-ProRule" id="PRU00169"/>
    </source>
</evidence>
<comment type="caution">
    <text evidence="4">The sequence shown here is derived from an EMBL/GenBank/DDBJ whole genome shotgun (WGS) entry which is preliminary data.</text>
</comment>
<dbReference type="InterPro" id="IPR019734">
    <property type="entry name" value="TPR_rpt"/>
</dbReference>
<dbReference type="PANTHER" id="PTHR43228:SF1">
    <property type="entry name" value="TWO-COMPONENT RESPONSE REGULATOR ARR22"/>
    <property type="match status" value="1"/>
</dbReference>
<dbReference type="SMART" id="SM00448">
    <property type="entry name" value="REC"/>
    <property type="match status" value="1"/>
</dbReference>
<evidence type="ECO:0000256" key="2">
    <source>
        <dbReference type="PROSITE-ProRule" id="PRU00339"/>
    </source>
</evidence>
<dbReference type="InterPro" id="IPR001789">
    <property type="entry name" value="Sig_transdc_resp-reg_receiver"/>
</dbReference>
<reference evidence="4 5" key="1">
    <citation type="submission" date="2018-08" db="EMBL/GenBank/DDBJ databases">
        <title>Vibrio isolated from the Eastern China Marginal Seas.</title>
        <authorList>
            <person name="Li Y."/>
        </authorList>
    </citation>
    <scope>NUCLEOTIDE SEQUENCE [LARGE SCALE GENOMIC DNA]</scope>
    <source>
        <strain evidence="4 5">BEI233</strain>
    </source>
</reference>
<dbReference type="PROSITE" id="PS50110">
    <property type="entry name" value="RESPONSE_REGULATORY"/>
    <property type="match status" value="1"/>
</dbReference>
<dbReference type="SUPFAM" id="SSF52172">
    <property type="entry name" value="CheY-like"/>
    <property type="match status" value="1"/>
</dbReference>
<dbReference type="SUPFAM" id="SSF48452">
    <property type="entry name" value="TPR-like"/>
    <property type="match status" value="1"/>
</dbReference>
<feature type="modified residue" description="4-aspartylphosphate" evidence="1">
    <location>
        <position position="78"/>
    </location>
</feature>
<dbReference type="InterPro" id="IPR011006">
    <property type="entry name" value="CheY-like_superfamily"/>
</dbReference>
<dbReference type="AlphaFoldDB" id="A0A3A6QIN9"/>
<proteinExistence type="predicted"/>
<protein>
    <submittedName>
        <fullName evidence="4">Response regulator</fullName>
    </submittedName>
</protein>
<keyword evidence="2" id="KW-0802">TPR repeat</keyword>
<accession>A0A3A6QIN9</accession>
<evidence type="ECO:0000313" key="5">
    <source>
        <dbReference type="Proteomes" id="UP000273252"/>
    </source>
</evidence>